<feature type="domain" description="BPL/LPL catalytic" evidence="1">
    <location>
        <begin position="62"/>
        <end position="269"/>
    </location>
</feature>
<evidence type="ECO:0000313" key="3">
    <source>
        <dbReference type="Proteomes" id="UP000430975"/>
    </source>
</evidence>
<dbReference type="GO" id="GO:0009249">
    <property type="term" value="P:protein lipoylation"/>
    <property type="evidence" value="ECO:0007669"/>
    <property type="project" value="UniProtKB-ARBA"/>
</dbReference>
<dbReference type="EMBL" id="WJQS01000001">
    <property type="protein sequence ID" value="MRI84348.1"/>
    <property type="molecule type" value="Genomic_DNA"/>
</dbReference>
<organism evidence="2 3">
    <name type="scientific">Fundicoccus ignavus</name>
    <dbReference type="NCBI Taxonomy" id="2664442"/>
    <lineage>
        <taxon>Bacteria</taxon>
        <taxon>Bacillati</taxon>
        <taxon>Bacillota</taxon>
        <taxon>Bacilli</taxon>
        <taxon>Lactobacillales</taxon>
        <taxon>Aerococcaceae</taxon>
        <taxon>Fundicoccus</taxon>
    </lineage>
</organism>
<dbReference type="Gene3D" id="3.30.930.10">
    <property type="entry name" value="Bira Bifunctional Protein, Domain 2"/>
    <property type="match status" value="1"/>
</dbReference>
<evidence type="ECO:0000259" key="1">
    <source>
        <dbReference type="PROSITE" id="PS51733"/>
    </source>
</evidence>
<dbReference type="GO" id="GO:0140096">
    <property type="term" value="F:catalytic activity, acting on a protein"/>
    <property type="evidence" value="ECO:0007669"/>
    <property type="project" value="UniProtKB-ARBA"/>
</dbReference>
<comment type="caution">
    <text evidence="2">The sequence shown here is derived from an EMBL/GenBank/DDBJ whole genome shotgun (WGS) entry which is preliminary data.</text>
</comment>
<reference evidence="2 3" key="1">
    <citation type="submission" date="2019-11" db="EMBL/GenBank/DDBJ databases">
        <title>Characterisation of Fundicoccus ignavus gen. nov. sp. nov., a novel genus of the family Aerococcaceae isolated from bulk tank milk.</title>
        <authorList>
            <person name="Siebert A."/>
            <person name="Huptas C."/>
            <person name="Wenning M."/>
            <person name="Scherer S."/>
            <person name="Doll E.V."/>
        </authorList>
    </citation>
    <scope>NUCLEOTIDE SEQUENCE [LARGE SCALE GENOMIC DNA]</scope>
    <source>
        <strain evidence="2 3">WS4759</strain>
    </source>
</reference>
<keyword evidence="3" id="KW-1185">Reference proteome</keyword>
<name>A0A6I2GID6_9LACT</name>
<proteinExistence type="predicted"/>
<dbReference type="PROSITE" id="PS51733">
    <property type="entry name" value="BPL_LPL_CATALYTIC"/>
    <property type="match status" value="1"/>
</dbReference>
<evidence type="ECO:0000313" key="2">
    <source>
        <dbReference type="EMBL" id="MRI84348.1"/>
    </source>
</evidence>
<protein>
    <recommendedName>
        <fullName evidence="1">BPL/LPL catalytic domain-containing protein</fullName>
    </recommendedName>
</protein>
<dbReference type="GO" id="GO:0016740">
    <property type="term" value="F:transferase activity"/>
    <property type="evidence" value="ECO:0007669"/>
    <property type="project" value="UniProtKB-ARBA"/>
</dbReference>
<dbReference type="PANTHER" id="PTHR43679">
    <property type="entry name" value="OCTANOYLTRANSFERASE LIPM-RELATED"/>
    <property type="match status" value="1"/>
</dbReference>
<dbReference type="InterPro" id="IPR004143">
    <property type="entry name" value="BPL_LPL_catalytic"/>
</dbReference>
<dbReference type="AlphaFoldDB" id="A0A6I2GID6"/>
<dbReference type="RefSeq" id="WP_153862871.1">
    <property type="nucleotide sequence ID" value="NZ_WJQS01000001.1"/>
</dbReference>
<dbReference type="InterPro" id="IPR045864">
    <property type="entry name" value="aa-tRNA-synth_II/BPL/LPL"/>
</dbReference>
<gene>
    <name evidence="2" type="ORF">GIY09_00325</name>
</gene>
<dbReference type="SUPFAM" id="SSF55681">
    <property type="entry name" value="Class II aaRS and biotin synthetases"/>
    <property type="match status" value="1"/>
</dbReference>
<dbReference type="PANTHER" id="PTHR43679:SF2">
    <property type="entry name" value="OCTANOYL-[GCVH]:PROTEIN N-OCTANOYLTRANSFERASE"/>
    <property type="match status" value="1"/>
</dbReference>
<accession>A0A6I2GID6</accession>
<dbReference type="InterPro" id="IPR050664">
    <property type="entry name" value="Octanoyltrans_LipM/LipL"/>
</dbReference>
<sequence>MPNFPYLSQHDWLIYDEHHNPDAQIADTTMALQDSFVRYLPKLNQTLAETGQMMANEHSKGQKAKAILHFYPSVRPTILLGAKDKLLANFSEGIEHLIQANYTVTLRPHGGLAVVNDEGVINLALVSDNAHFPLSIDEAYEQMVKLIALTLKPYGLLVEAYEIADSYCPGKYDLVIDGLKIGGIAQRRFKTGLTTAAYLSINGNQTQRAQLIQNFYKIGLADERFPTVNPASMANIADFLAPEEQAKMTVEQFKQAILALLAEHSHYTLGDYTAPELQAIYQPRLEQARKRSLSIQPNKD</sequence>
<dbReference type="Pfam" id="PF21948">
    <property type="entry name" value="LplA-B_cat"/>
    <property type="match status" value="1"/>
</dbReference>
<dbReference type="Proteomes" id="UP000430975">
    <property type="component" value="Unassembled WGS sequence"/>
</dbReference>